<dbReference type="SUPFAM" id="SSF51735">
    <property type="entry name" value="NAD(P)-binding Rossmann-fold domains"/>
    <property type="match status" value="1"/>
</dbReference>
<dbReference type="InterPro" id="IPR036291">
    <property type="entry name" value="NAD(P)-bd_dom_sf"/>
</dbReference>
<dbReference type="Proteomes" id="UP000076532">
    <property type="component" value="Unassembled WGS sequence"/>
</dbReference>
<dbReference type="CDD" id="cd05227">
    <property type="entry name" value="AR_SDR_e"/>
    <property type="match status" value="1"/>
</dbReference>
<organism evidence="4 5">
    <name type="scientific">Athelia psychrophila</name>
    <dbReference type="NCBI Taxonomy" id="1759441"/>
    <lineage>
        <taxon>Eukaryota</taxon>
        <taxon>Fungi</taxon>
        <taxon>Dikarya</taxon>
        <taxon>Basidiomycota</taxon>
        <taxon>Agaricomycotina</taxon>
        <taxon>Agaricomycetes</taxon>
        <taxon>Agaricomycetidae</taxon>
        <taxon>Atheliales</taxon>
        <taxon>Atheliaceae</taxon>
        <taxon>Athelia</taxon>
    </lineage>
</organism>
<dbReference type="PANTHER" id="PTHR10366">
    <property type="entry name" value="NAD DEPENDENT EPIMERASE/DEHYDRATASE"/>
    <property type="match status" value="1"/>
</dbReference>
<keyword evidence="1" id="KW-0560">Oxidoreductase</keyword>
<sequence>MPSLKAPAKVLVSGVNGFVAIWVVRALLESGYSVRGTVRSASKGDHLKEIFKGYGDKLELVIVPDITTEGAFDEAVRGVDAIEHTASPFHMNAEDPQEIIKPAVEGTLGILKSAFKHGSSVKRIVVTSSCAAVYADYPDARVFSEKDWNEQAVQDVQENGRNAMVGNKYRASKTLAEKAAWAFVKENKIDWDLVVLNPPYVFGPLLQEVHSVSALNTSSADWYQTILTSTAPADKFKTGNVWVDVRDLAIGHVRALEKAEAGGERIILAQGSYIWQDFLNEAHSLPKETLARLAKPSDIPRGDSSYKEVIPLVSYDTSKAARVLGMGSKPLVQGQSTDFVVMRSPAVARRDLDG</sequence>
<accession>A0A166C496</accession>
<evidence type="ECO:0000256" key="1">
    <source>
        <dbReference type="ARBA" id="ARBA00023002"/>
    </source>
</evidence>
<protein>
    <submittedName>
        <fullName evidence="4">NAD(P)-binding protein</fullName>
    </submittedName>
</protein>
<name>A0A166C496_9AGAM</name>
<dbReference type="Pfam" id="PF01370">
    <property type="entry name" value="Epimerase"/>
    <property type="match status" value="1"/>
</dbReference>
<dbReference type="AlphaFoldDB" id="A0A166C496"/>
<dbReference type="OrthoDB" id="2735536at2759"/>
<dbReference type="PROSITE" id="PS00092">
    <property type="entry name" value="N6_MTASE"/>
    <property type="match status" value="1"/>
</dbReference>
<keyword evidence="5" id="KW-1185">Reference proteome</keyword>
<dbReference type="InterPro" id="IPR050425">
    <property type="entry name" value="NAD(P)_dehydrat-like"/>
</dbReference>
<dbReference type="GO" id="GO:0032259">
    <property type="term" value="P:methylation"/>
    <property type="evidence" value="ECO:0007669"/>
    <property type="project" value="InterPro"/>
</dbReference>
<reference evidence="4 5" key="1">
    <citation type="journal article" date="2016" name="Mol. Biol. Evol.">
        <title>Comparative Genomics of Early-Diverging Mushroom-Forming Fungi Provides Insights into the Origins of Lignocellulose Decay Capabilities.</title>
        <authorList>
            <person name="Nagy L.G."/>
            <person name="Riley R."/>
            <person name="Tritt A."/>
            <person name="Adam C."/>
            <person name="Daum C."/>
            <person name="Floudas D."/>
            <person name="Sun H."/>
            <person name="Yadav J.S."/>
            <person name="Pangilinan J."/>
            <person name="Larsson K.H."/>
            <person name="Matsuura K."/>
            <person name="Barry K."/>
            <person name="Labutti K."/>
            <person name="Kuo R."/>
            <person name="Ohm R.A."/>
            <person name="Bhattacharya S.S."/>
            <person name="Shirouzu T."/>
            <person name="Yoshinaga Y."/>
            <person name="Martin F.M."/>
            <person name="Grigoriev I.V."/>
            <person name="Hibbett D.S."/>
        </authorList>
    </citation>
    <scope>NUCLEOTIDE SEQUENCE [LARGE SCALE GENOMIC DNA]</scope>
    <source>
        <strain evidence="4 5">CBS 109695</strain>
    </source>
</reference>
<dbReference type="GO" id="GO:0003676">
    <property type="term" value="F:nucleic acid binding"/>
    <property type="evidence" value="ECO:0007669"/>
    <property type="project" value="InterPro"/>
</dbReference>
<evidence type="ECO:0000256" key="2">
    <source>
        <dbReference type="ARBA" id="ARBA00023445"/>
    </source>
</evidence>
<feature type="domain" description="NAD-dependent epimerase/dehydratase" evidence="3">
    <location>
        <begin position="10"/>
        <end position="264"/>
    </location>
</feature>
<dbReference type="Gene3D" id="3.40.50.720">
    <property type="entry name" value="NAD(P)-binding Rossmann-like Domain"/>
    <property type="match status" value="1"/>
</dbReference>
<dbReference type="GO" id="GO:0016616">
    <property type="term" value="F:oxidoreductase activity, acting on the CH-OH group of donors, NAD or NADP as acceptor"/>
    <property type="evidence" value="ECO:0007669"/>
    <property type="project" value="TreeGrafter"/>
</dbReference>
<comment type="similarity">
    <text evidence="2">Belongs to the NAD(P)-dependent epimerase/dehydratase family. Dihydroflavonol-4-reductase subfamily.</text>
</comment>
<evidence type="ECO:0000259" key="3">
    <source>
        <dbReference type="Pfam" id="PF01370"/>
    </source>
</evidence>
<dbReference type="PANTHER" id="PTHR10366:SF564">
    <property type="entry name" value="STEROL-4-ALPHA-CARBOXYLATE 3-DEHYDROGENASE, DECARBOXYLATING"/>
    <property type="match status" value="1"/>
</dbReference>
<evidence type="ECO:0000313" key="4">
    <source>
        <dbReference type="EMBL" id="KZP13275.1"/>
    </source>
</evidence>
<dbReference type="InterPro" id="IPR001509">
    <property type="entry name" value="Epimerase_deHydtase"/>
</dbReference>
<dbReference type="GO" id="GO:0008168">
    <property type="term" value="F:methyltransferase activity"/>
    <property type="evidence" value="ECO:0007669"/>
    <property type="project" value="InterPro"/>
</dbReference>
<dbReference type="EMBL" id="KV417635">
    <property type="protein sequence ID" value="KZP13275.1"/>
    <property type="molecule type" value="Genomic_DNA"/>
</dbReference>
<proteinExistence type="inferred from homology"/>
<dbReference type="InterPro" id="IPR002052">
    <property type="entry name" value="DNA_methylase_N6_adenine_CS"/>
</dbReference>
<dbReference type="STRING" id="436010.A0A166C496"/>
<evidence type="ECO:0000313" key="5">
    <source>
        <dbReference type="Proteomes" id="UP000076532"/>
    </source>
</evidence>
<gene>
    <name evidence="4" type="ORF">FIBSPDRAFT_936436</name>
</gene>